<keyword evidence="2" id="KW-1185">Reference proteome</keyword>
<gene>
    <name evidence="1" type="ORF">SCD92_17505</name>
</gene>
<name>A0ABU4S2L6_9GAMM</name>
<dbReference type="Pfam" id="PF07103">
    <property type="entry name" value="DUF1365"/>
    <property type="match status" value="1"/>
</dbReference>
<sequence length="266" mass="30917">MTAVGSAIYSGKVRHRRMLPVSHEFTYNISLYYMDLDEIDSLMAASRWLSCTGWNIGQFKRSDYMEPFDQSLKSIAVAEVERALSCSISNPKVYLLTNLRQWGQCFNPVSLYYVYDAQELIAIVAEVNNTPWKERHRYVVGLVGLEPPYQQSFAKCFHVSPFNPMDMQYRWQCNEPGSSLDVHMENWAGEEKHMDATLSLHRKSWVPTNLNRSLLRTPFNSLKVSLSIYWQAAKLWWKKAPIYDHIPKVNHKNCVEEAARDKRNSP</sequence>
<dbReference type="PANTHER" id="PTHR33973:SF4">
    <property type="entry name" value="OS07G0153300 PROTEIN"/>
    <property type="match status" value="1"/>
</dbReference>
<dbReference type="InterPro" id="IPR010775">
    <property type="entry name" value="DUF1365"/>
</dbReference>
<protein>
    <submittedName>
        <fullName evidence="1">DUF1365 domain-containing protein</fullName>
    </submittedName>
</protein>
<organism evidence="1 2">
    <name type="scientific">Gilvimarinus gilvus</name>
    <dbReference type="NCBI Taxonomy" id="3058038"/>
    <lineage>
        <taxon>Bacteria</taxon>
        <taxon>Pseudomonadati</taxon>
        <taxon>Pseudomonadota</taxon>
        <taxon>Gammaproteobacteria</taxon>
        <taxon>Cellvibrionales</taxon>
        <taxon>Cellvibrionaceae</taxon>
        <taxon>Gilvimarinus</taxon>
    </lineage>
</organism>
<dbReference type="PANTHER" id="PTHR33973">
    <property type="entry name" value="OS07G0153300 PROTEIN"/>
    <property type="match status" value="1"/>
</dbReference>
<evidence type="ECO:0000313" key="2">
    <source>
        <dbReference type="Proteomes" id="UP001273505"/>
    </source>
</evidence>
<evidence type="ECO:0000313" key="1">
    <source>
        <dbReference type="EMBL" id="MDX6851179.1"/>
    </source>
</evidence>
<proteinExistence type="predicted"/>
<reference evidence="1 2" key="1">
    <citation type="submission" date="2023-11" db="EMBL/GenBank/DDBJ databases">
        <title>Gilvimarinus fulvus sp. nov., isolated from the surface of Kelp.</title>
        <authorList>
            <person name="Sun Y.Y."/>
            <person name="Gong Y."/>
            <person name="Du Z.J."/>
        </authorList>
    </citation>
    <scope>NUCLEOTIDE SEQUENCE [LARGE SCALE GENOMIC DNA]</scope>
    <source>
        <strain evidence="1 2">SDUM040013</strain>
    </source>
</reference>
<dbReference type="RefSeq" id="WP_302721796.1">
    <property type="nucleotide sequence ID" value="NZ_JAULRU010000418.1"/>
</dbReference>
<dbReference type="Proteomes" id="UP001273505">
    <property type="component" value="Unassembled WGS sequence"/>
</dbReference>
<dbReference type="EMBL" id="JAXAFO010000042">
    <property type="protein sequence ID" value="MDX6851179.1"/>
    <property type="molecule type" value="Genomic_DNA"/>
</dbReference>
<accession>A0ABU4S2L6</accession>
<comment type="caution">
    <text evidence="1">The sequence shown here is derived from an EMBL/GenBank/DDBJ whole genome shotgun (WGS) entry which is preliminary data.</text>
</comment>